<proteinExistence type="inferred from homology"/>
<protein>
    <recommendedName>
        <fullName evidence="6">Transcription factor CBF/NF-Y/archaeal histone domain-containing protein</fullName>
    </recommendedName>
</protein>
<feature type="compositionally biased region" description="Low complexity" evidence="5">
    <location>
        <begin position="154"/>
        <end position="180"/>
    </location>
</feature>
<evidence type="ECO:0000313" key="7">
    <source>
        <dbReference type="EMBL" id="MFH4977839.1"/>
    </source>
</evidence>
<evidence type="ECO:0000256" key="1">
    <source>
        <dbReference type="ARBA" id="ARBA00009053"/>
    </source>
</evidence>
<dbReference type="PRINTS" id="PR00615">
    <property type="entry name" value="CCAATSUBUNTA"/>
</dbReference>
<keyword evidence="3" id="KW-0238">DNA-binding</keyword>
<feature type="region of interest" description="Disordered" evidence="5">
    <location>
        <begin position="144"/>
        <end position="183"/>
    </location>
</feature>
<feature type="region of interest" description="Disordered" evidence="5">
    <location>
        <begin position="1"/>
        <end position="44"/>
    </location>
</feature>
<dbReference type="CDD" id="cd22907">
    <property type="entry name" value="HFD_NFYB"/>
    <property type="match status" value="1"/>
</dbReference>
<gene>
    <name evidence="7" type="ORF">AB6A40_004548</name>
</gene>
<organism evidence="7 8">
    <name type="scientific">Gnathostoma spinigerum</name>
    <dbReference type="NCBI Taxonomy" id="75299"/>
    <lineage>
        <taxon>Eukaryota</taxon>
        <taxon>Metazoa</taxon>
        <taxon>Ecdysozoa</taxon>
        <taxon>Nematoda</taxon>
        <taxon>Chromadorea</taxon>
        <taxon>Rhabditida</taxon>
        <taxon>Spirurina</taxon>
        <taxon>Gnathostomatomorpha</taxon>
        <taxon>Gnathostomatoidea</taxon>
        <taxon>Gnathostomatidae</taxon>
        <taxon>Gnathostoma</taxon>
    </lineage>
</organism>
<evidence type="ECO:0000259" key="6">
    <source>
        <dbReference type="Pfam" id="PF00808"/>
    </source>
</evidence>
<dbReference type="PANTHER" id="PTHR11064:SF9">
    <property type="entry name" value="NUCLEAR TRANSCRIPTION FACTOR Y SUBUNIT BETA"/>
    <property type="match status" value="1"/>
</dbReference>
<keyword evidence="4" id="KW-0804">Transcription</keyword>
<feature type="region of interest" description="Disordered" evidence="5">
    <location>
        <begin position="394"/>
        <end position="417"/>
    </location>
</feature>
<comment type="similarity">
    <text evidence="1">Belongs to the NFYB/HAP3 subunit family.</text>
</comment>
<dbReference type="EMBL" id="JBGFUD010002659">
    <property type="protein sequence ID" value="MFH4977839.1"/>
    <property type="molecule type" value="Genomic_DNA"/>
</dbReference>
<keyword evidence="2" id="KW-0805">Transcription regulation</keyword>
<dbReference type="Proteomes" id="UP001608902">
    <property type="component" value="Unassembled WGS sequence"/>
</dbReference>
<feature type="compositionally biased region" description="Basic and acidic residues" evidence="5">
    <location>
        <begin position="406"/>
        <end position="417"/>
    </location>
</feature>
<dbReference type="FunFam" id="1.10.20.10:FF:000099">
    <property type="entry name" value="nuclear transcription factor Y subunit beta"/>
    <property type="match status" value="1"/>
</dbReference>
<reference evidence="7 8" key="1">
    <citation type="submission" date="2024-08" db="EMBL/GenBank/DDBJ databases">
        <title>Gnathostoma spinigerum genome.</title>
        <authorList>
            <person name="Gonzalez-Bertolin B."/>
            <person name="Monzon S."/>
            <person name="Zaballos A."/>
            <person name="Jimenez P."/>
            <person name="Dekumyoy P."/>
            <person name="Varona S."/>
            <person name="Cuesta I."/>
            <person name="Sumanam S."/>
            <person name="Adisakwattana P."/>
            <person name="Gasser R.B."/>
            <person name="Hernandez-Gonzalez A."/>
            <person name="Young N.D."/>
            <person name="Perteguer M.J."/>
        </authorList>
    </citation>
    <scope>NUCLEOTIDE SEQUENCE [LARGE SCALE GENOMIC DNA]</scope>
    <source>
        <strain evidence="7">AL3</strain>
        <tissue evidence="7">Liver</tissue>
    </source>
</reference>
<evidence type="ECO:0000256" key="2">
    <source>
        <dbReference type="ARBA" id="ARBA00023015"/>
    </source>
</evidence>
<dbReference type="Pfam" id="PF00808">
    <property type="entry name" value="CBFD_NFYB_HMF"/>
    <property type="match status" value="1"/>
</dbReference>
<keyword evidence="8" id="KW-1185">Reference proteome</keyword>
<feature type="domain" description="Transcription factor CBF/NF-Y/archaeal histone" evidence="6">
    <location>
        <begin position="57"/>
        <end position="121"/>
    </location>
</feature>
<comment type="caution">
    <text evidence="7">The sequence shown here is derived from an EMBL/GenBank/DDBJ whole genome shotgun (WGS) entry which is preliminary data.</text>
</comment>
<evidence type="ECO:0000256" key="3">
    <source>
        <dbReference type="ARBA" id="ARBA00023125"/>
    </source>
</evidence>
<evidence type="ECO:0000313" key="8">
    <source>
        <dbReference type="Proteomes" id="UP001608902"/>
    </source>
</evidence>
<feature type="compositionally biased region" description="Polar residues" evidence="5">
    <location>
        <begin position="1"/>
        <end position="16"/>
    </location>
</feature>
<accession>A0ABD6EKH0</accession>
<dbReference type="InterPro" id="IPR009072">
    <property type="entry name" value="Histone-fold"/>
</dbReference>
<name>A0ABD6EKH0_9BILA</name>
<feature type="compositionally biased region" description="Basic and acidic residues" evidence="5">
    <location>
        <begin position="17"/>
        <end position="33"/>
    </location>
</feature>
<dbReference type="AlphaFoldDB" id="A0ABD6EKH0"/>
<dbReference type="PANTHER" id="PTHR11064">
    <property type="entry name" value="CCAAT-BINDING TRANSCRIPTION FACTOR-RELATED"/>
    <property type="match status" value="1"/>
</dbReference>
<dbReference type="InterPro" id="IPR027113">
    <property type="entry name" value="Transc_fact_NFYB/HAP3"/>
</dbReference>
<evidence type="ECO:0000256" key="5">
    <source>
        <dbReference type="SAM" id="MobiDB-lite"/>
    </source>
</evidence>
<dbReference type="InterPro" id="IPR003958">
    <property type="entry name" value="CBFA_NFYB_domain"/>
</dbReference>
<dbReference type="Gene3D" id="1.10.20.10">
    <property type="entry name" value="Histone, subunit A"/>
    <property type="match status" value="1"/>
</dbReference>
<sequence>MVEENNNNEAASGTDPNESRTNSDDDLDAHPNDEVPNTDDDGKEKDSVKLILEQDRFLPIANISRLMKMVMPSTGKIAKDAKECIQESVSEFISFLTQEASEKCLQEKRKTITGEDLLTALETLGFDNFVEPLTTYIKKYREANRSERSVEVHNQNTFNSSSSSIPSSSAETSETENTTNGNVVSLHPVPLSFGGEAVSQIIMTGDDSVASSMAMIPGNGVPHMNLLVDPTTGQHYINVQTASGTPQLLPVQLASQVPLVPVSAVASTSVSDGATDGKVDAVGHKHCEYISRSAQEDHYVQNESHSLKATACFEADKDDVHHNSNTYFLQPLQKLVVNPHSSIPVSSNASHEENDHQLNVHSIDLVSNSISQTTHIPQSHAVGLPHYDHYANTQCTSSTSRKRPHRESDDSYLRFNT</sequence>
<evidence type="ECO:0000256" key="4">
    <source>
        <dbReference type="ARBA" id="ARBA00023163"/>
    </source>
</evidence>
<dbReference type="SUPFAM" id="SSF47113">
    <property type="entry name" value="Histone-fold"/>
    <property type="match status" value="1"/>
</dbReference>
<dbReference type="GO" id="GO:0003677">
    <property type="term" value="F:DNA binding"/>
    <property type="evidence" value="ECO:0007669"/>
    <property type="project" value="UniProtKB-KW"/>
</dbReference>